<dbReference type="Gene3D" id="3.40.50.1820">
    <property type="entry name" value="alpha/beta hydrolase"/>
    <property type="match status" value="1"/>
</dbReference>
<proteinExistence type="predicted"/>
<accession>A0ABM7Q6Y4</accession>
<keyword evidence="1" id="KW-0732">Signal</keyword>
<evidence type="ECO:0000313" key="4">
    <source>
        <dbReference type="Proteomes" id="UP000681317"/>
    </source>
</evidence>
<dbReference type="InterPro" id="IPR000073">
    <property type="entry name" value="AB_hydrolase_1"/>
</dbReference>
<evidence type="ECO:0000256" key="1">
    <source>
        <dbReference type="SAM" id="SignalP"/>
    </source>
</evidence>
<dbReference type="InterPro" id="IPR029058">
    <property type="entry name" value="AB_hydrolase_fold"/>
</dbReference>
<evidence type="ECO:0000313" key="3">
    <source>
        <dbReference type="EMBL" id="BCT93155.1"/>
    </source>
</evidence>
<sequence length="198" mass="21314">MLVRHAKLCSALVSSLVAVVTVLAADDAISAESFSPALRSDFRVTTRDGIGIHVREVHIGNPSRREPLILVHGARVPGIASFDLKVPGGSLAEELARRTGRVVYVMDARGYGGSDRPAAMSRPPKESLPLSRAYEVVRDIDAVVAAARERQGTDTVALFGWASGGMWAGYYASLHPEQGGAPDHVQCDLRWDDRTRNA</sequence>
<feature type="chain" id="PRO_5047320621" description="AB hydrolase-1 domain-containing protein" evidence="1">
    <location>
        <begin position="25"/>
        <end position="198"/>
    </location>
</feature>
<keyword evidence="4" id="KW-1185">Reference proteome</keyword>
<reference evidence="3 4" key="1">
    <citation type="submission" date="2021-03" db="EMBL/GenBank/DDBJ databases">
        <title>Complete Genome Sequences of Two Lysobacter Strains Isolated from Sea Water (Lysobacter caseinilyticus) and Soil (Lysobacter helvus) in South Korea.</title>
        <authorList>
            <person name="Watanabe Y."/>
            <person name="Arakawa K."/>
        </authorList>
    </citation>
    <scope>NUCLEOTIDE SEQUENCE [LARGE SCALE GENOMIC DNA]</scope>
    <source>
        <strain evidence="3 4">KVB24</strain>
    </source>
</reference>
<dbReference type="Proteomes" id="UP000681317">
    <property type="component" value="Chromosome"/>
</dbReference>
<name>A0ABM7Q6Y4_9GAMM</name>
<gene>
    <name evidence="3" type="ORF">LYSCAS_21790</name>
</gene>
<organism evidence="3 4">
    <name type="scientific">Noviluteimonas caseinilytica</name>
    <dbReference type="NCBI Taxonomy" id="2675101"/>
    <lineage>
        <taxon>Bacteria</taxon>
        <taxon>Pseudomonadati</taxon>
        <taxon>Pseudomonadota</taxon>
        <taxon>Gammaproteobacteria</taxon>
        <taxon>Lysobacterales</taxon>
        <taxon>Lysobacteraceae</taxon>
        <taxon>Noviluteimonas</taxon>
    </lineage>
</organism>
<evidence type="ECO:0000259" key="2">
    <source>
        <dbReference type="Pfam" id="PF00561"/>
    </source>
</evidence>
<protein>
    <recommendedName>
        <fullName evidence="2">AB hydrolase-1 domain-containing protein</fullName>
    </recommendedName>
</protein>
<dbReference type="Pfam" id="PF00561">
    <property type="entry name" value="Abhydrolase_1"/>
    <property type="match status" value="1"/>
</dbReference>
<dbReference type="EMBL" id="AP024545">
    <property type="protein sequence ID" value="BCT93155.1"/>
    <property type="molecule type" value="Genomic_DNA"/>
</dbReference>
<dbReference type="SUPFAM" id="SSF53474">
    <property type="entry name" value="alpha/beta-Hydrolases"/>
    <property type="match status" value="1"/>
</dbReference>
<dbReference type="RefSeq" id="WP_213434097.1">
    <property type="nucleotide sequence ID" value="NZ_AP024545.1"/>
</dbReference>
<feature type="domain" description="AB hydrolase-1" evidence="2">
    <location>
        <begin position="67"/>
        <end position="185"/>
    </location>
</feature>
<feature type="signal peptide" evidence="1">
    <location>
        <begin position="1"/>
        <end position="24"/>
    </location>
</feature>